<dbReference type="Pfam" id="PF00861">
    <property type="entry name" value="Ribosomal_L18p"/>
    <property type="match status" value="1"/>
</dbReference>
<dbReference type="Gene3D" id="3.30.420.100">
    <property type="match status" value="1"/>
</dbReference>
<proteinExistence type="inferred from homology"/>
<evidence type="ECO:0000256" key="5">
    <source>
        <dbReference type="ARBA" id="ARBA00023274"/>
    </source>
</evidence>
<evidence type="ECO:0000256" key="4">
    <source>
        <dbReference type="ARBA" id="ARBA00022980"/>
    </source>
</evidence>
<dbReference type="PANTHER" id="PTHR12899">
    <property type="entry name" value="39S RIBOSOMAL PROTEIN L18, MITOCHONDRIAL"/>
    <property type="match status" value="1"/>
</dbReference>
<name>A0ABY1JBU9_9BACT</name>
<organism evidence="8 9">
    <name type="scientific">Acetomicrobium flavidum</name>
    <dbReference type="NCBI Taxonomy" id="49896"/>
    <lineage>
        <taxon>Bacteria</taxon>
        <taxon>Thermotogati</taxon>
        <taxon>Synergistota</taxon>
        <taxon>Synergistia</taxon>
        <taxon>Synergistales</taxon>
        <taxon>Acetomicrobiaceae</taxon>
        <taxon>Acetomicrobium</taxon>
    </lineage>
</organism>
<evidence type="ECO:0000313" key="8">
    <source>
        <dbReference type="EMBL" id="SIN64516.1"/>
    </source>
</evidence>
<keyword evidence="4 7" id="KW-0689">Ribosomal protein</keyword>
<keyword evidence="9" id="KW-1185">Reference proteome</keyword>
<dbReference type="RefSeq" id="WP_014806381.1">
    <property type="nucleotide sequence ID" value="NZ_DAONBL010000014.1"/>
</dbReference>
<evidence type="ECO:0000256" key="2">
    <source>
        <dbReference type="ARBA" id="ARBA00022730"/>
    </source>
</evidence>
<comment type="similarity">
    <text evidence="1 7">Belongs to the universal ribosomal protein uL18 family.</text>
</comment>
<dbReference type="InterPro" id="IPR004389">
    <property type="entry name" value="Ribosomal_uL18_bac-type"/>
</dbReference>
<dbReference type="SUPFAM" id="SSF53137">
    <property type="entry name" value="Translational machinery components"/>
    <property type="match status" value="1"/>
</dbReference>
<gene>
    <name evidence="7" type="primary">rplR</name>
    <name evidence="8" type="ORF">SAMN05444368_0619</name>
</gene>
<comment type="caution">
    <text evidence="8">The sequence shown here is derived from an EMBL/GenBank/DDBJ whole genome shotgun (WGS) entry which is preliminary data.</text>
</comment>
<accession>A0ABY1JBU9</accession>
<dbReference type="InterPro" id="IPR005484">
    <property type="entry name" value="Ribosomal_uL18_bac/plant/anim"/>
</dbReference>
<sequence length="122" mass="13610">MIKHKSRNEMRLLRHERIRKRIYGTSDKPRLCVFRSLKHIYAQVIDDERGHTLVSASTLDKELKPLQLSTGSVAAAKAVGELVAKRALELGIKEVVFDRGGHAYHGKVKALADAAREAGLKL</sequence>
<keyword evidence="5 7" id="KW-0687">Ribonucleoprotein</keyword>
<evidence type="ECO:0000256" key="7">
    <source>
        <dbReference type="HAMAP-Rule" id="MF_01337"/>
    </source>
</evidence>
<evidence type="ECO:0000256" key="3">
    <source>
        <dbReference type="ARBA" id="ARBA00022884"/>
    </source>
</evidence>
<dbReference type="HAMAP" id="MF_01337_B">
    <property type="entry name" value="Ribosomal_uL18_B"/>
    <property type="match status" value="1"/>
</dbReference>
<dbReference type="PANTHER" id="PTHR12899:SF3">
    <property type="entry name" value="LARGE RIBOSOMAL SUBUNIT PROTEIN UL18M"/>
    <property type="match status" value="1"/>
</dbReference>
<keyword evidence="3 7" id="KW-0694">RNA-binding</keyword>
<dbReference type="CDD" id="cd00432">
    <property type="entry name" value="Ribosomal_L18_L5e"/>
    <property type="match status" value="1"/>
</dbReference>
<comment type="function">
    <text evidence="7">This is one of the proteins that bind and probably mediate the attachment of the 5S RNA into the large ribosomal subunit, where it forms part of the central protuberance.</text>
</comment>
<evidence type="ECO:0000256" key="6">
    <source>
        <dbReference type="ARBA" id="ARBA00035197"/>
    </source>
</evidence>
<reference evidence="8 9" key="1">
    <citation type="submission" date="2016-11" db="EMBL/GenBank/DDBJ databases">
        <authorList>
            <person name="Varghese N."/>
            <person name="Submissions S."/>
        </authorList>
    </citation>
    <scope>NUCLEOTIDE SEQUENCE [LARGE SCALE GENOMIC DNA]</scope>
    <source>
        <strain evidence="8 9">DSM 20664</strain>
    </source>
</reference>
<dbReference type="Proteomes" id="UP000185093">
    <property type="component" value="Unassembled WGS sequence"/>
</dbReference>
<dbReference type="GO" id="GO:0005840">
    <property type="term" value="C:ribosome"/>
    <property type="evidence" value="ECO:0007669"/>
    <property type="project" value="UniProtKB-KW"/>
</dbReference>
<comment type="subunit">
    <text evidence="7">Part of the 50S ribosomal subunit; part of the 5S rRNA/L5/L18/L25 subcomplex. Contacts the 5S and 23S rRNAs.</text>
</comment>
<keyword evidence="2 7" id="KW-0699">rRNA-binding</keyword>
<dbReference type="InterPro" id="IPR057268">
    <property type="entry name" value="Ribosomal_L18"/>
</dbReference>
<evidence type="ECO:0000256" key="1">
    <source>
        <dbReference type="ARBA" id="ARBA00007116"/>
    </source>
</evidence>
<dbReference type="EMBL" id="FSQZ01000001">
    <property type="protein sequence ID" value="SIN64516.1"/>
    <property type="molecule type" value="Genomic_DNA"/>
</dbReference>
<dbReference type="NCBIfam" id="TIGR00060">
    <property type="entry name" value="L18_bact"/>
    <property type="match status" value="1"/>
</dbReference>
<protein>
    <recommendedName>
        <fullName evidence="6 7">Large ribosomal subunit protein uL18</fullName>
    </recommendedName>
</protein>
<evidence type="ECO:0000313" key="9">
    <source>
        <dbReference type="Proteomes" id="UP000185093"/>
    </source>
</evidence>